<dbReference type="Proteomes" id="UP000004095">
    <property type="component" value="Unassembled WGS sequence"/>
</dbReference>
<dbReference type="CDD" id="cd11477">
    <property type="entry name" value="SLC5sbd_u1"/>
    <property type="match status" value="1"/>
</dbReference>
<dbReference type="PANTHER" id="PTHR11819:SF77">
    <property type="entry name" value="SODIUM_GLUCOSE COTRANSPORT PROTEIN"/>
    <property type="match status" value="1"/>
</dbReference>
<feature type="transmembrane region" description="Helical" evidence="7">
    <location>
        <begin position="186"/>
        <end position="204"/>
    </location>
</feature>
<dbReference type="Pfam" id="PF00474">
    <property type="entry name" value="SSF"/>
    <property type="match status" value="2"/>
</dbReference>
<organism evidence="8 9">
    <name type="scientific">Microscilla marina ATCC 23134</name>
    <dbReference type="NCBI Taxonomy" id="313606"/>
    <lineage>
        <taxon>Bacteria</taxon>
        <taxon>Pseudomonadati</taxon>
        <taxon>Bacteroidota</taxon>
        <taxon>Cytophagia</taxon>
        <taxon>Cytophagales</taxon>
        <taxon>Microscillaceae</taxon>
        <taxon>Microscilla</taxon>
    </lineage>
</organism>
<feature type="transmembrane region" description="Helical" evidence="7">
    <location>
        <begin position="45"/>
        <end position="66"/>
    </location>
</feature>
<feature type="transmembrane region" description="Helical" evidence="7">
    <location>
        <begin position="665"/>
        <end position="683"/>
    </location>
</feature>
<dbReference type="EMBL" id="AAWS01000023">
    <property type="protein sequence ID" value="EAY27425.1"/>
    <property type="molecule type" value="Genomic_DNA"/>
</dbReference>
<feature type="transmembrane region" description="Helical" evidence="7">
    <location>
        <begin position="294"/>
        <end position="312"/>
    </location>
</feature>
<feature type="transmembrane region" description="Helical" evidence="7">
    <location>
        <begin position="153"/>
        <end position="174"/>
    </location>
</feature>
<dbReference type="Gene3D" id="1.20.1730.10">
    <property type="entry name" value="Sodium/glucose cotransporter"/>
    <property type="match status" value="1"/>
</dbReference>
<evidence type="ECO:0000256" key="2">
    <source>
        <dbReference type="ARBA" id="ARBA00006434"/>
    </source>
</evidence>
<comment type="caution">
    <text evidence="8">The sequence shown here is derived from an EMBL/GenBank/DDBJ whole genome shotgun (WGS) entry which is preliminary data.</text>
</comment>
<feature type="transmembrane region" description="Helical" evidence="7">
    <location>
        <begin position="127"/>
        <end position="147"/>
    </location>
</feature>
<dbReference type="AlphaFoldDB" id="A1ZQ16"/>
<feature type="transmembrane region" description="Helical" evidence="7">
    <location>
        <begin position="637"/>
        <end position="659"/>
    </location>
</feature>
<name>A1ZQ16_MICM2</name>
<evidence type="ECO:0000313" key="9">
    <source>
        <dbReference type="Proteomes" id="UP000004095"/>
    </source>
</evidence>
<feature type="transmembrane region" description="Helical" evidence="7">
    <location>
        <begin position="542"/>
        <end position="562"/>
    </location>
</feature>
<keyword evidence="4 7" id="KW-1133">Transmembrane helix</keyword>
<dbReference type="GO" id="GO:0005412">
    <property type="term" value="F:D-glucose:sodium symporter activity"/>
    <property type="evidence" value="ECO:0007669"/>
    <property type="project" value="TreeGrafter"/>
</dbReference>
<protein>
    <submittedName>
        <fullName evidence="8">Sodium/glucose cotransporter</fullName>
    </submittedName>
</protein>
<dbReference type="OrthoDB" id="9761931at2"/>
<reference evidence="8 9" key="1">
    <citation type="submission" date="2007-01" db="EMBL/GenBank/DDBJ databases">
        <authorList>
            <person name="Haygood M."/>
            <person name="Podell S."/>
            <person name="Anderson C."/>
            <person name="Hopkinson B."/>
            <person name="Roe K."/>
            <person name="Barbeau K."/>
            <person name="Gaasterland T."/>
            <person name="Ferriera S."/>
            <person name="Johnson J."/>
            <person name="Kravitz S."/>
            <person name="Beeson K."/>
            <person name="Sutton G."/>
            <person name="Rogers Y.-H."/>
            <person name="Friedman R."/>
            <person name="Frazier M."/>
            <person name="Venter J.C."/>
        </authorList>
    </citation>
    <scope>NUCLEOTIDE SEQUENCE [LARGE SCALE GENOMIC DNA]</scope>
    <source>
        <strain evidence="8 9">ATCC 23134</strain>
    </source>
</reference>
<evidence type="ECO:0000256" key="6">
    <source>
        <dbReference type="RuleBase" id="RU362091"/>
    </source>
</evidence>
<keyword evidence="9" id="KW-1185">Reference proteome</keyword>
<dbReference type="GO" id="GO:0005886">
    <property type="term" value="C:plasma membrane"/>
    <property type="evidence" value="ECO:0007669"/>
    <property type="project" value="TreeGrafter"/>
</dbReference>
<dbReference type="PROSITE" id="PS50283">
    <property type="entry name" value="NA_SOLUT_SYMP_3"/>
    <property type="match status" value="1"/>
</dbReference>
<comment type="subcellular location">
    <subcellularLocation>
        <location evidence="1">Membrane</location>
        <topology evidence="1">Multi-pass membrane protein</topology>
    </subcellularLocation>
</comment>
<accession>A1ZQ16</accession>
<dbReference type="RefSeq" id="WP_002699392.1">
    <property type="nucleotide sequence ID" value="NZ_AAWS01000023.1"/>
</dbReference>
<comment type="similarity">
    <text evidence="2 6">Belongs to the sodium:solute symporter (SSF) (TC 2.A.21) family.</text>
</comment>
<feature type="transmembrane region" description="Helical" evidence="7">
    <location>
        <begin position="428"/>
        <end position="449"/>
    </location>
</feature>
<feature type="transmembrane region" description="Helical" evidence="7">
    <location>
        <begin position="6"/>
        <end position="25"/>
    </location>
</feature>
<feature type="transmembrane region" description="Helical" evidence="7">
    <location>
        <begin position="509"/>
        <end position="530"/>
    </location>
</feature>
<evidence type="ECO:0000256" key="7">
    <source>
        <dbReference type="SAM" id="Phobius"/>
    </source>
</evidence>
<keyword evidence="3 7" id="KW-0812">Transmembrane</keyword>
<proteinExistence type="inferred from homology"/>
<feature type="transmembrane region" description="Helical" evidence="7">
    <location>
        <begin position="568"/>
        <end position="588"/>
    </location>
</feature>
<dbReference type="eggNOG" id="COG0591">
    <property type="taxonomic scope" value="Bacteria"/>
</dbReference>
<evidence type="ECO:0000256" key="5">
    <source>
        <dbReference type="ARBA" id="ARBA00023136"/>
    </source>
</evidence>
<feature type="transmembrane region" description="Helical" evidence="7">
    <location>
        <begin position="484"/>
        <end position="503"/>
    </location>
</feature>
<feature type="transmembrane region" description="Helical" evidence="7">
    <location>
        <begin position="78"/>
        <end position="95"/>
    </location>
</feature>
<sequence>MILDQIDWAIIVAFFVVTLAIGMWVSRKAGSSATEFFLSGRNMPWWLLGVSMVATTFSADTPNLVTDIVRQNGVSGNWVWWAFLLTGMLTVFVYAKLWRRSKVMTDLEFYELRYSGKAAAFLRGFRAIYLGVFFNIMIMAAVSLAAIKIGGVMLGLTPVQTLLIASVVTVAYSSLGGLRGVIITDFVQFAIAMIGAIWAAYVVLSMPEVGGLDQLLAHENVKGKLNVLPDFSDMNVLIPVLILPLAVQWWSVWYPGAEPGGGGYIAQRMLSAKSEKHAMGATLFFNLAHYALRPWPWIIIALASLVIFPMSIDNDQKMKVSPLAVKMLDKEVQAKDVDFLINRIAVKQRKAQEDNNKNAQSYAQLGQYVAAHRNDLKVKSLAYLNKVDYRTNKENSDPLKFNSLVALQLKFPHVPINKLGQDLSYSGMLTFLPTGLLGLVIASLIAAFMSTISTHLNWGSSYIVNDFYKRFVKPEAKDKELVSVGRVSTVVLMVFAAVFALLLENALQAFNILLQIGAGTGLIFILRWFWWRINAYTEIVAMFFSFFLAIYFQIVHTALGFAPIPSHIQLVLGVALTTVAWVVTTLITRPTDAKTLQSFYLLTTPGGPGWKKVRQQIKSAETTLDSSSNDWQLPLEILGMVVGCFTVYSALFATGFWLYSQTTPALVLTLVAIAGGIGLFKIWGKLRTR</sequence>
<evidence type="ECO:0000256" key="3">
    <source>
        <dbReference type="ARBA" id="ARBA00022692"/>
    </source>
</evidence>
<gene>
    <name evidence="8" type="ORF">M23134_06826</name>
</gene>
<keyword evidence="5 7" id="KW-0472">Membrane</keyword>
<dbReference type="InterPro" id="IPR038377">
    <property type="entry name" value="Na/Glc_symporter_sf"/>
</dbReference>
<evidence type="ECO:0000313" key="8">
    <source>
        <dbReference type="EMBL" id="EAY27425.1"/>
    </source>
</evidence>
<evidence type="ECO:0000256" key="4">
    <source>
        <dbReference type="ARBA" id="ARBA00022989"/>
    </source>
</evidence>
<evidence type="ECO:0000256" key="1">
    <source>
        <dbReference type="ARBA" id="ARBA00004141"/>
    </source>
</evidence>
<dbReference type="InterPro" id="IPR001734">
    <property type="entry name" value="Na/solute_symporter"/>
</dbReference>
<dbReference type="PANTHER" id="PTHR11819">
    <property type="entry name" value="SOLUTE CARRIER FAMILY 5"/>
    <property type="match status" value="1"/>
</dbReference>